<proteinExistence type="predicted"/>
<dbReference type="AlphaFoldDB" id="A0A9Q3BIG7"/>
<evidence type="ECO:0000313" key="3">
    <source>
        <dbReference type="Proteomes" id="UP000765509"/>
    </source>
</evidence>
<comment type="caution">
    <text evidence="2">The sequence shown here is derived from an EMBL/GenBank/DDBJ whole genome shotgun (WGS) entry which is preliminary data.</text>
</comment>
<sequence length="100" mass="11017">MPHSSPNEASLRTLCLGKSSDFQSHLPATSCGAQALNPRTCIKRRLRSFTRRGAILLSMEQKFANSNSPLTRIGHQHHDTQDSICLEKSQAAPPFAPPYT</sequence>
<dbReference type="Proteomes" id="UP000765509">
    <property type="component" value="Unassembled WGS sequence"/>
</dbReference>
<protein>
    <submittedName>
        <fullName evidence="2">Uncharacterized protein</fullName>
    </submittedName>
</protein>
<dbReference type="EMBL" id="AVOT02001075">
    <property type="protein sequence ID" value="MBW0465572.1"/>
    <property type="molecule type" value="Genomic_DNA"/>
</dbReference>
<keyword evidence="3" id="KW-1185">Reference proteome</keyword>
<evidence type="ECO:0000313" key="2">
    <source>
        <dbReference type="EMBL" id="MBW0465572.1"/>
    </source>
</evidence>
<reference evidence="2" key="1">
    <citation type="submission" date="2021-03" db="EMBL/GenBank/DDBJ databases">
        <title>Draft genome sequence of rust myrtle Austropuccinia psidii MF-1, a brazilian biotype.</title>
        <authorList>
            <person name="Quecine M.C."/>
            <person name="Pachon D.M.R."/>
            <person name="Bonatelli M.L."/>
            <person name="Correr F.H."/>
            <person name="Franceschini L.M."/>
            <person name="Leite T.F."/>
            <person name="Margarido G.R.A."/>
            <person name="Almeida C.A."/>
            <person name="Ferrarezi J.A."/>
            <person name="Labate C.A."/>
        </authorList>
    </citation>
    <scope>NUCLEOTIDE SEQUENCE</scope>
    <source>
        <strain evidence="2">MF-1</strain>
    </source>
</reference>
<name>A0A9Q3BIG7_9BASI</name>
<evidence type="ECO:0000256" key="1">
    <source>
        <dbReference type="SAM" id="MobiDB-lite"/>
    </source>
</evidence>
<organism evidence="2 3">
    <name type="scientific">Austropuccinia psidii MF-1</name>
    <dbReference type="NCBI Taxonomy" id="1389203"/>
    <lineage>
        <taxon>Eukaryota</taxon>
        <taxon>Fungi</taxon>
        <taxon>Dikarya</taxon>
        <taxon>Basidiomycota</taxon>
        <taxon>Pucciniomycotina</taxon>
        <taxon>Pucciniomycetes</taxon>
        <taxon>Pucciniales</taxon>
        <taxon>Sphaerophragmiaceae</taxon>
        <taxon>Austropuccinia</taxon>
    </lineage>
</organism>
<feature type="region of interest" description="Disordered" evidence="1">
    <location>
        <begin position="68"/>
        <end position="100"/>
    </location>
</feature>
<accession>A0A9Q3BIG7</accession>
<gene>
    <name evidence="2" type="ORF">O181_005287</name>
</gene>